<organism evidence="1 2">
    <name type="scientific">Paralvinella palmiformis</name>
    <dbReference type="NCBI Taxonomy" id="53620"/>
    <lineage>
        <taxon>Eukaryota</taxon>
        <taxon>Metazoa</taxon>
        <taxon>Spiralia</taxon>
        <taxon>Lophotrochozoa</taxon>
        <taxon>Annelida</taxon>
        <taxon>Polychaeta</taxon>
        <taxon>Sedentaria</taxon>
        <taxon>Canalipalpata</taxon>
        <taxon>Terebellida</taxon>
        <taxon>Terebelliformia</taxon>
        <taxon>Alvinellidae</taxon>
        <taxon>Paralvinella</taxon>
    </lineage>
</organism>
<name>A0AAD9IV73_9ANNE</name>
<comment type="caution">
    <text evidence="1">The sequence shown here is derived from an EMBL/GenBank/DDBJ whole genome shotgun (WGS) entry which is preliminary data.</text>
</comment>
<gene>
    <name evidence="1" type="ORF">LSH36_1085g00003</name>
</gene>
<dbReference type="Proteomes" id="UP001208570">
    <property type="component" value="Unassembled WGS sequence"/>
</dbReference>
<dbReference type="AlphaFoldDB" id="A0AAD9IV73"/>
<protein>
    <submittedName>
        <fullName evidence="1">Uncharacterized protein</fullName>
    </submittedName>
</protein>
<proteinExistence type="predicted"/>
<accession>A0AAD9IV73</accession>
<reference evidence="1" key="1">
    <citation type="journal article" date="2023" name="Mol. Biol. Evol.">
        <title>Third-Generation Sequencing Reveals the Adaptive Role of the Epigenome in Three Deep-Sea Polychaetes.</title>
        <authorList>
            <person name="Perez M."/>
            <person name="Aroh O."/>
            <person name="Sun Y."/>
            <person name="Lan Y."/>
            <person name="Juniper S.K."/>
            <person name="Young C.R."/>
            <person name="Angers B."/>
            <person name="Qian P.Y."/>
        </authorList>
    </citation>
    <scope>NUCLEOTIDE SEQUENCE</scope>
    <source>
        <strain evidence="1">P08H-3</strain>
    </source>
</reference>
<evidence type="ECO:0000313" key="1">
    <source>
        <dbReference type="EMBL" id="KAK2141541.1"/>
    </source>
</evidence>
<sequence length="69" mass="8110">MPGTTHESLKSYIKARVLSKNEVFVIPAFEERRGNATDLNLFPRNKVELLMKFTNRSIIPFQYVYDFDI</sequence>
<evidence type="ECO:0000313" key="2">
    <source>
        <dbReference type="Proteomes" id="UP001208570"/>
    </source>
</evidence>
<keyword evidence="2" id="KW-1185">Reference proteome</keyword>
<dbReference type="EMBL" id="JAODUP010001085">
    <property type="protein sequence ID" value="KAK2141541.1"/>
    <property type="molecule type" value="Genomic_DNA"/>
</dbReference>